<gene>
    <name evidence="3" type="ORF">DXN05_01415</name>
</gene>
<sequence length="460" mass="52307">MKYPFLFFLVYVFVSVLAMQPANAQKFKLMRYDEDYTYLKNDTSPGWYNHIKFIPFTADKKIYASIGGEARYEMVYTHNADWNEFGEGDNHYLLQRYDLHADVHLGNRVRLFTQLRSALESGSKDAPRPIDEDKMNIQNLFADVIAWQQGRQQLTVRLGRQELDYGTGRLISVREGPNVRQYFTGGKIMYTTPSLAVDGFVMMDDKVNTGFFDNKPTHQANLWGVYSHLVIPASGNIDFTYLGIRRDNAVFEEGEGKEVRHTIAARYWKYGGGFIYNVEGAYQFGSFNKGNINAWTAAIDIGYRFDHVKFTPSVNLRNDYISGDKRPGDGSLQTFNPLYPKGGYFGFNPRIGPANLIDLHPYVTAAFTGKLTMQADVVINWRYSLMDGIYRPSGTFNLAGEGSDKRYIGTAYLLNASYAFSKYMVFTCGGQFFKTGAFIHDKIQPAVNSSFVNAQLAFKF</sequence>
<evidence type="ECO:0000259" key="2">
    <source>
        <dbReference type="Pfam" id="PF13372"/>
    </source>
</evidence>
<reference evidence="3 4" key="1">
    <citation type="submission" date="2018-08" db="EMBL/GenBank/DDBJ databases">
        <title>Chitinophagaceae sp. K23C18032701, a novel bacterium isolated from forest soil.</title>
        <authorList>
            <person name="Wang C."/>
        </authorList>
    </citation>
    <scope>NUCLEOTIDE SEQUENCE [LARGE SCALE GENOMIC DNA]</scope>
    <source>
        <strain evidence="3 4">K23C18032701</strain>
    </source>
</reference>
<dbReference type="Proteomes" id="UP000261284">
    <property type="component" value="Unassembled WGS sequence"/>
</dbReference>
<dbReference type="EMBL" id="QTJU01000001">
    <property type="protein sequence ID" value="RFM29668.1"/>
    <property type="molecule type" value="Genomic_DNA"/>
</dbReference>
<feature type="signal peptide" evidence="1">
    <location>
        <begin position="1"/>
        <end position="24"/>
    </location>
</feature>
<keyword evidence="4" id="KW-1185">Reference proteome</keyword>
<evidence type="ECO:0000313" key="3">
    <source>
        <dbReference type="EMBL" id="RFM29668.1"/>
    </source>
</evidence>
<dbReference type="RefSeq" id="WP_116845423.1">
    <property type="nucleotide sequence ID" value="NZ_QTJU01000001.1"/>
</dbReference>
<feature type="domain" description="Alginate export" evidence="2">
    <location>
        <begin position="63"/>
        <end position="452"/>
    </location>
</feature>
<keyword evidence="1" id="KW-0732">Signal</keyword>
<evidence type="ECO:0000313" key="4">
    <source>
        <dbReference type="Proteomes" id="UP000261284"/>
    </source>
</evidence>
<dbReference type="InterPro" id="IPR025388">
    <property type="entry name" value="Alginate_export_dom"/>
</dbReference>
<proteinExistence type="predicted"/>
<dbReference type="AlphaFoldDB" id="A0A3E1NPF7"/>
<feature type="chain" id="PRO_5017748374" description="Alginate export domain-containing protein" evidence="1">
    <location>
        <begin position="25"/>
        <end position="460"/>
    </location>
</feature>
<dbReference type="InterPro" id="IPR053728">
    <property type="entry name" value="Alginate_Permeability_Chnl"/>
</dbReference>
<dbReference type="OrthoDB" id="311329at2"/>
<dbReference type="Gene3D" id="2.40.160.100">
    <property type="match status" value="1"/>
</dbReference>
<evidence type="ECO:0000256" key="1">
    <source>
        <dbReference type="SAM" id="SignalP"/>
    </source>
</evidence>
<name>A0A3E1NPF7_9BACT</name>
<comment type="caution">
    <text evidence="3">The sequence shown here is derived from an EMBL/GenBank/DDBJ whole genome shotgun (WGS) entry which is preliminary data.</text>
</comment>
<organism evidence="3 4">
    <name type="scientific">Deminuibacter soli</name>
    <dbReference type="NCBI Taxonomy" id="2291815"/>
    <lineage>
        <taxon>Bacteria</taxon>
        <taxon>Pseudomonadati</taxon>
        <taxon>Bacteroidota</taxon>
        <taxon>Chitinophagia</taxon>
        <taxon>Chitinophagales</taxon>
        <taxon>Chitinophagaceae</taxon>
        <taxon>Deminuibacter</taxon>
    </lineage>
</organism>
<dbReference type="Pfam" id="PF13372">
    <property type="entry name" value="Alginate_exp"/>
    <property type="match status" value="1"/>
</dbReference>
<protein>
    <recommendedName>
        <fullName evidence="2">Alginate export domain-containing protein</fullName>
    </recommendedName>
</protein>
<accession>A0A3E1NPF7</accession>